<dbReference type="InterPro" id="IPR002957">
    <property type="entry name" value="Keratin_I"/>
</dbReference>
<feature type="compositionally biased region" description="Gly residues" evidence="5">
    <location>
        <begin position="433"/>
        <end position="447"/>
    </location>
</feature>
<dbReference type="Gene3D" id="1.20.5.500">
    <property type="entry name" value="Single helix bin"/>
    <property type="match status" value="2"/>
</dbReference>
<dbReference type="SUPFAM" id="SSF64593">
    <property type="entry name" value="Intermediate filament protein, coiled coil region"/>
    <property type="match status" value="3"/>
</dbReference>
<dbReference type="PANTHER" id="PTHR23239:SF207">
    <property type="entry name" value="KERATIN, TYPE I CYTOSKELETAL 24"/>
    <property type="match status" value="1"/>
</dbReference>
<dbReference type="InterPro" id="IPR018039">
    <property type="entry name" value="IF_conserved"/>
</dbReference>
<evidence type="ECO:0000313" key="8">
    <source>
        <dbReference type="Proteomes" id="UP001176940"/>
    </source>
</evidence>
<proteinExistence type="inferred from homology"/>
<dbReference type="InterPro" id="IPR039008">
    <property type="entry name" value="IF_rod_dom"/>
</dbReference>
<evidence type="ECO:0000256" key="2">
    <source>
        <dbReference type="ARBA" id="ARBA00023054"/>
    </source>
</evidence>
<evidence type="ECO:0000256" key="3">
    <source>
        <dbReference type="RuleBase" id="RU000685"/>
    </source>
</evidence>
<feature type="coiled-coil region" evidence="4">
    <location>
        <begin position="115"/>
        <end position="149"/>
    </location>
</feature>
<name>A0ABN9MLU5_9NEOB</name>
<feature type="coiled-coil region" evidence="4">
    <location>
        <begin position="683"/>
        <end position="717"/>
    </location>
</feature>
<dbReference type="Proteomes" id="UP001176940">
    <property type="component" value="Unassembled WGS sequence"/>
</dbReference>
<evidence type="ECO:0000259" key="6">
    <source>
        <dbReference type="PROSITE" id="PS51842"/>
    </source>
</evidence>
<dbReference type="Gene3D" id="1.20.5.1160">
    <property type="entry name" value="Vasodilator-stimulated phosphoprotein"/>
    <property type="match status" value="2"/>
</dbReference>
<feature type="coiled-coil region" evidence="4">
    <location>
        <begin position="893"/>
        <end position="920"/>
    </location>
</feature>
<feature type="domain" description="IF rod" evidence="6">
    <location>
        <begin position="679"/>
        <end position="939"/>
    </location>
</feature>
<comment type="similarity">
    <text evidence="3">Belongs to the intermediate filament family.</text>
</comment>
<organism evidence="7 8">
    <name type="scientific">Ranitomeya imitator</name>
    <name type="common">mimic poison frog</name>
    <dbReference type="NCBI Taxonomy" id="111125"/>
    <lineage>
        <taxon>Eukaryota</taxon>
        <taxon>Metazoa</taxon>
        <taxon>Chordata</taxon>
        <taxon>Craniata</taxon>
        <taxon>Vertebrata</taxon>
        <taxon>Euteleostomi</taxon>
        <taxon>Amphibia</taxon>
        <taxon>Batrachia</taxon>
        <taxon>Anura</taxon>
        <taxon>Neobatrachia</taxon>
        <taxon>Hyloidea</taxon>
        <taxon>Dendrobatidae</taxon>
        <taxon>Dendrobatinae</taxon>
        <taxon>Ranitomeya</taxon>
    </lineage>
</organism>
<dbReference type="Gene3D" id="1.20.5.170">
    <property type="match status" value="1"/>
</dbReference>
<evidence type="ECO:0000256" key="5">
    <source>
        <dbReference type="SAM" id="MobiDB-lite"/>
    </source>
</evidence>
<keyword evidence="8" id="KW-1185">Reference proteome</keyword>
<dbReference type="PANTHER" id="PTHR23239">
    <property type="entry name" value="INTERMEDIATE FILAMENT"/>
    <property type="match status" value="1"/>
</dbReference>
<dbReference type="PRINTS" id="PR01248">
    <property type="entry name" value="TYPE1KERATIN"/>
</dbReference>
<dbReference type="Pfam" id="PF00038">
    <property type="entry name" value="Filament"/>
    <property type="match status" value="2"/>
</dbReference>
<dbReference type="SMART" id="SM01391">
    <property type="entry name" value="Filament"/>
    <property type="match status" value="2"/>
</dbReference>
<accession>A0ABN9MLU5</accession>
<keyword evidence="2 4" id="KW-0175">Coiled coil</keyword>
<feature type="compositionally biased region" description="Low complexity" evidence="5">
    <location>
        <begin position="448"/>
        <end position="467"/>
    </location>
</feature>
<keyword evidence="1 3" id="KW-0403">Intermediate filament</keyword>
<dbReference type="EMBL" id="CAUEEQ010078557">
    <property type="protein sequence ID" value="CAJ0967748.1"/>
    <property type="molecule type" value="Genomic_DNA"/>
</dbReference>
<comment type="caution">
    <text evidence="7">The sequence shown here is derived from an EMBL/GenBank/DDBJ whole genome shotgun (WGS) entry which is preliminary data.</text>
</comment>
<reference evidence="7" key="1">
    <citation type="submission" date="2023-07" db="EMBL/GenBank/DDBJ databases">
        <authorList>
            <person name="Stuckert A."/>
        </authorList>
    </citation>
    <scope>NUCLEOTIDE SEQUENCE</scope>
</reference>
<feature type="region of interest" description="Disordered" evidence="5">
    <location>
        <begin position="421"/>
        <end position="467"/>
    </location>
</feature>
<feature type="coiled-coil region" evidence="4">
    <location>
        <begin position="219"/>
        <end position="253"/>
    </location>
</feature>
<feature type="coiled-coil region" evidence="4">
    <location>
        <begin position="787"/>
        <end position="821"/>
    </location>
</feature>
<feature type="domain" description="IF rod" evidence="6">
    <location>
        <begin position="111"/>
        <end position="427"/>
    </location>
</feature>
<dbReference type="PROSITE" id="PS00226">
    <property type="entry name" value="IF_ROD_1"/>
    <property type="match status" value="1"/>
</dbReference>
<gene>
    <name evidence="7" type="ORF">RIMI_LOCUS22454317</name>
</gene>
<sequence>MSYSFRQSSHQASASSSRAYSAGGFGQGGAGGFGGGVAQGFGGGAGFGGGQGGFCGGAAQGFGGGAGANYGFNESAGGAAFGGGFGGGAAGFGGGAGGGFGGGDSIFSGNEKQTMQNLNDRLASYLDKVRALEEANAELERKIKEWYDKQRPGGASGEGGKDYTKYYDEIEKLKGQIIAASNDNASLILQIDNARLAADDFKMKFENELALRQSVEADINGLRRVLDDLTMSKSDLESQFEGLVEEIAFLKKNHEDEMKGSQGTTVGQVNVEMNAAPGNDLTKLLNDMRGQYEAMAEKNRKDAEDQFNKMSEGLKKEISTGAEQVQTNKSEMSDLKKTLQALEIELQSQLAMKKSLEDTLAETEGRYCMQISQLQIQISAIEEQLVQIRSDIECQSAEYEELLNIKSRLEAEIETYRKLLDGESGSGQSSGSSGTGAGSGAGTGAGSGAQQTKPPQTSGSGSTSGSDTVQRAFRLQFAVPPRGRVPGRQSIVNWGRQSFRTAGNVSCGRRGPERRITTPQNIERVRAAVLQSPKRSARKQSFALGISRRSLHRILHDELNFHPYKIQSSSQQFSASSSQGFSGGAGGFGQGRAGGYGGGAVGFGGGSGFGGGAGGFGQSVAGGFNGGAGGFIGGQNDFNSASANYNYSGGASGAVFGGSYGGGAGGGFGGGDSIFTGNEKQTMQNLNDRLASYLQKVRDLEEANAELERKIKEWYEKQRPGSTTGEGANDYSKYFTTIEDLKTKIIAATNDNAGILLQIDNARLAADDFKMKFENELALRQSVEADINGLRRVLDELTLSRSDLESQLEGLTEEIALLKKNHEEEAKGSQVTTLGQVNVEMNAAPGIDLTKLLNDMRGQYEALAEKNRKDAEAQFNKMSEGLKKEISQGIEETKTSKSEVSELRKSLQALEIELQSQLAMWYVINIIFHIIFIVKDNSV</sequence>
<evidence type="ECO:0000313" key="7">
    <source>
        <dbReference type="EMBL" id="CAJ0967748.1"/>
    </source>
</evidence>
<evidence type="ECO:0000256" key="4">
    <source>
        <dbReference type="SAM" id="Coils"/>
    </source>
</evidence>
<dbReference type="PROSITE" id="PS51842">
    <property type="entry name" value="IF_ROD_2"/>
    <property type="match status" value="2"/>
</dbReference>
<evidence type="ECO:0000256" key="1">
    <source>
        <dbReference type="ARBA" id="ARBA00022754"/>
    </source>
</evidence>
<protein>
    <recommendedName>
        <fullName evidence="6">IF rod domain-containing protein</fullName>
    </recommendedName>
</protein>
<feature type="coiled-coil region" evidence="4">
    <location>
        <begin position="325"/>
        <end position="419"/>
    </location>
</feature>